<comment type="subcellular location">
    <subcellularLocation>
        <location evidence="1">Secreted</location>
    </subcellularLocation>
</comment>
<keyword evidence="5" id="KW-0812">Transmembrane</keyword>
<evidence type="ECO:0000256" key="4">
    <source>
        <dbReference type="ARBA" id="ARBA00022729"/>
    </source>
</evidence>
<dbReference type="AlphaFoldDB" id="A0AAE0ZX97"/>
<keyword evidence="3" id="KW-0964">Secreted</keyword>
<reference evidence="6" key="1">
    <citation type="journal article" date="2023" name="G3 (Bethesda)">
        <title>A reference genome for the long-term kleptoplast-retaining sea slug Elysia crispata morphotype clarki.</title>
        <authorList>
            <person name="Eastman K.E."/>
            <person name="Pendleton A.L."/>
            <person name="Shaikh M.A."/>
            <person name="Suttiyut T."/>
            <person name="Ogas R."/>
            <person name="Tomko P."/>
            <person name="Gavelis G."/>
            <person name="Widhalm J.R."/>
            <person name="Wisecaver J.H."/>
        </authorList>
    </citation>
    <scope>NUCLEOTIDE SEQUENCE</scope>
    <source>
        <strain evidence="6">ECLA1</strain>
    </source>
</reference>
<evidence type="ECO:0000313" key="6">
    <source>
        <dbReference type="EMBL" id="KAK3777369.1"/>
    </source>
</evidence>
<keyword evidence="5" id="KW-1133">Transmembrane helix</keyword>
<dbReference type="Proteomes" id="UP001283361">
    <property type="component" value="Unassembled WGS sequence"/>
</dbReference>
<feature type="transmembrane region" description="Helical" evidence="5">
    <location>
        <begin position="36"/>
        <end position="56"/>
    </location>
</feature>
<protein>
    <submittedName>
        <fullName evidence="6">Uncharacterized protein</fullName>
    </submittedName>
</protein>
<dbReference type="SUPFAM" id="SSF57501">
    <property type="entry name" value="Cystine-knot cytokines"/>
    <property type="match status" value="1"/>
</dbReference>
<dbReference type="InterPro" id="IPR029034">
    <property type="entry name" value="Cystine-knot_cytokine"/>
</dbReference>
<dbReference type="EMBL" id="JAWDGP010003081">
    <property type="protein sequence ID" value="KAK3777369.1"/>
    <property type="molecule type" value="Genomic_DNA"/>
</dbReference>
<dbReference type="InterPro" id="IPR010345">
    <property type="entry name" value="IL-17_fam"/>
</dbReference>
<dbReference type="Pfam" id="PF06083">
    <property type="entry name" value="IL17"/>
    <property type="match status" value="1"/>
</dbReference>
<sequence>MFKRSRTSLRILRVSSARFEITAIFVQFIVEFSKMSVFLWSLCSFTLGLVLAGFFFDQAMGQSHQNGLEELCSEPANLMELYWNLRELQIIDSSILQEPSPTGSALTNSSPGGQTLTRLTGHYGGGGGGGGSGQCSPGFCRCEALDELNHDPARIPRMIAQSSCRPYRPRRIRHYSVECEEIYMQMRVKRRHGCLNDVYQYRDAWEAIPAGCRCHVYPRVGTTRV</sequence>
<keyword evidence="7" id="KW-1185">Reference proteome</keyword>
<comment type="similarity">
    <text evidence="2">Belongs to the IL-17 family.</text>
</comment>
<evidence type="ECO:0000313" key="7">
    <source>
        <dbReference type="Proteomes" id="UP001283361"/>
    </source>
</evidence>
<evidence type="ECO:0000256" key="2">
    <source>
        <dbReference type="ARBA" id="ARBA00007236"/>
    </source>
</evidence>
<evidence type="ECO:0000256" key="3">
    <source>
        <dbReference type="ARBA" id="ARBA00022525"/>
    </source>
</evidence>
<evidence type="ECO:0000256" key="1">
    <source>
        <dbReference type="ARBA" id="ARBA00004613"/>
    </source>
</evidence>
<proteinExistence type="inferred from homology"/>
<dbReference type="Gene3D" id="2.10.90.10">
    <property type="entry name" value="Cystine-knot cytokines"/>
    <property type="match status" value="1"/>
</dbReference>
<keyword evidence="4" id="KW-0732">Signal</keyword>
<dbReference type="GO" id="GO:0005576">
    <property type="term" value="C:extracellular region"/>
    <property type="evidence" value="ECO:0007669"/>
    <property type="project" value="UniProtKB-SubCell"/>
</dbReference>
<evidence type="ECO:0000256" key="5">
    <source>
        <dbReference type="SAM" id="Phobius"/>
    </source>
</evidence>
<keyword evidence="5" id="KW-0472">Membrane</keyword>
<name>A0AAE0ZX97_9GAST</name>
<organism evidence="6 7">
    <name type="scientific">Elysia crispata</name>
    <name type="common">lettuce slug</name>
    <dbReference type="NCBI Taxonomy" id="231223"/>
    <lineage>
        <taxon>Eukaryota</taxon>
        <taxon>Metazoa</taxon>
        <taxon>Spiralia</taxon>
        <taxon>Lophotrochozoa</taxon>
        <taxon>Mollusca</taxon>
        <taxon>Gastropoda</taxon>
        <taxon>Heterobranchia</taxon>
        <taxon>Euthyneura</taxon>
        <taxon>Panpulmonata</taxon>
        <taxon>Sacoglossa</taxon>
        <taxon>Placobranchoidea</taxon>
        <taxon>Plakobranchidae</taxon>
        <taxon>Elysia</taxon>
    </lineage>
</organism>
<gene>
    <name evidence="6" type="ORF">RRG08_014114</name>
</gene>
<accession>A0AAE0ZX97</accession>
<comment type="caution">
    <text evidence="6">The sequence shown here is derived from an EMBL/GenBank/DDBJ whole genome shotgun (WGS) entry which is preliminary data.</text>
</comment>
<dbReference type="GO" id="GO:0005125">
    <property type="term" value="F:cytokine activity"/>
    <property type="evidence" value="ECO:0007669"/>
    <property type="project" value="InterPro"/>
</dbReference>